<dbReference type="Pfam" id="PF14416">
    <property type="entry name" value="PMR5N"/>
    <property type="match status" value="1"/>
</dbReference>
<name>A0ABR0CLN4_9LAMI</name>
<keyword evidence="1" id="KW-0472">Membrane</keyword>
<protein>
    <recommendedName>
        <fullName evidence="2">Trichome birefringence-like N-terminal domain-containing protein</fullName>
    </recommendedName>
</protein>
<sequence length="133" mass="15586">MCNYPSVESSSNMYFLGFYKKFKRFRLFEPSIGVLGLTICVIFCFFFLDYKSVAKALMFPSQNERFLWLKSVGESRKKIDFLSEFNGGCDLFDGGWVWDGSYPLSPSRDCGFLDDGFRCYENGRPGYFYTKWR</sequence>
<reference evidence="3 4" key="1">
    <citation type="journal article" date="2023" name="bioRxiv">
        <title>Genome report: Whole genome sequence and annotation of Penstemon davidsonii.</title>
        <authorList>
            <person name="Ostevik K.L."/>
            <person name="Alabady M."/>
            <person name="Zhang M."/>
            <person name="Rausher M.D."/>
        </authorList>
    </citation>
    <scope>NUCLEOTIDE SEQUENCE [LARGE SCALE GENOMIC DNA]</scope>
    <source>
        <strain evidence="3">DNT005</strain>
        <tissue evidence="3">Whole leaf</tissue>
    </source>
</reference>
<proteinExistence type="predicted"/>
<keyword evidence="1" id="KW-1133">Transmembrane helix</keyword>
<evidence type="ECO:0000313" key="3">
    <source>
        <dbReference type="EMBL" id="KAK4478038.1"/>
    </source>
</evidence>
<keyword evidence="1" id="KW-0812">Transmembrane</keyword>
<accession>A0ABR0CLN4</accession>
<organism evidence="3 4">
    <name type="scientific">Penstemon davidsonii</name>
    <dbReference type="NCBI Taxonomy" id="160366"/>
    <lineage>
        <taxon>Eukaryota</taxon>
        <taxon>Viridiplantae</taxon>
        <taxon>Streptophyta</taxon>
        <taxon>Embryophyta</taxon>
        <taxon>Tracheophyta</taxon>
        <taxon>Spermatophyta</taxon>
        <taxon>Magnoliopsida</taxon>
        <taxon>eudicotyledons</taxon>
        <taxon>Gunneridae</taxon>
        <taxon>Pentapetalae</taxon>
        <taxon>asterids</taxon>
        <taxon>lamiids</taxon>
        <taxon>Lamiales</taxon>
        <taxon>Plantaginaceae</taxon>
        <taxon>Cheloneae</taxon>
        <taxon>Penstemon</taxon>
    </lineage>
</organism>
<gene>
    <name evidence="3" type="ORF">RD792_017303</name>
</gene>
<feature type="transmembrane region" description="Helical" evidence="1">
    <location>
        <begin position="27"/>
        <end position="48"/>
    </location>
</feature>
<comment type="caution">
    <text evidence="3">The sequence shown here is derived from an EMBL/GenBank/DDBJ whole genome shotgun (WGS) entry which is preliminary data.</text>
</comment>
<dbReference type="Proteomes" id="UP001291926">
    <property type="component" value="Unassembled WGS sequence"/>
</dbReference>
<evidence type="ECO:0000313" key="4">
    <source>
        <dbReference type="Proteomes" id="UP001291926"/>
    </source>
</evidence>
<dbReference type="InterPro" id="IPR025846">
    <property type="entry name" value="TBL_N"/>
</dbReference>
<feature type="domain" description="Trichome birefringence-like N-terminal" evidence="2">
    <location>
        <begin position="88"/>
        <end position="133"/>
    </location>
</feature>
<evidence type="ECO:0000259" key="2">
    <source>
        <dbReference type="Pfam" id="PF14416"/>
    </source>
</evidence>
<keyword evidence="4" id="KW-1185">Reference proteome</keyword>
<evidence type="ECO:0000256" key="1">
    <source>
        <dbReference type="SAM" id="Phobius"/>
    </source>
</evidence>
<dbReference type="EMBL" id="JAYDYQ010002688">
    <property type="protein sequence ID" value="KAK4478038.1"/>
    <property type="molecule type" value="Genomic_DNA"/>
</dbReference>